<dbReference type="InterPro" id="IPR039877">
    <property type="entry name" value="TMEM131-like"/>
</dbReference>
<evidence type="ECO:0000313" key="2">
    <source>
        <dbReference type="Proteomes" id="UP001235939"/>
    </source>
</evidence>
<name>A0ABY6JUQ6_9ARAC</name>
<accession>A0ABY6JUQ6</accession>
<sequence length="237" mass="26630">MFSGALATACSPTTLGKTSVVLSTLVQAIARVCAQLILKPNHYAVFRVSITSPSREGLYAGEAFVETQYEGKISSANLYIQSTFSQPLSITSIRPVPEDPQYYTDSLHNVPLLQPEDRTYVGKVYFDPRKGCRNKCYSGLPTTTSSKCCWWMRLTSMGHQWLLGMSLPPDIGDIDAQHFSTLYTRWERTQRSMNLTLQLDTSEIRGFMLRARASLHWPRLTSKCSLRFPLTQIGTTS</sequence>
<keyword evidence="2" id="KW-1185">Reference proteome</keyword>
<feature type="non-terminal residue" evidence="1">
    <location>
        <position position="1"/>
    </location>
</feature>
<protein>
    <submittedName>
        <fullName evidence="1">TMEM131</fullName>
    </submittedName>
</protein>
<reference evidence="1 2" key="1">
    <citation type="submission" date="2022-01" db="EMBL/GenBank/DDBJ databases">
        <title>A chromosomal length assembly of Cordylochernes scorpioides.</title>
        <authorList>
            <person name="Zeh D."/>
            <person name="Zeh J."/>
        </authorList>
    </citation>
    <scope>NUCLEOTIDE SEQUENCE [LARGE SCALE GENOMIC DNA]</scope>
    <source>
        <strain evidence="1">IN4F17</strain>
        <tissue evidence="1">Whole Body</tissue>
    </source>
</reference>
<gene>
    <name evidence="1" type="ORF">LAZ67_1000465</name>
</gene>
<dbReference type="PANTHER" id="PTHR22050:SF0">
    <property type="entry name" value="TRANSMEMBRANE PROTEIN 131 HOMOLOG"/>
    <property type="match status" value="1"/>
</dbReference>
<evidence type="ECO:0000313" key="1">
    <source>
        <dbReference type="EMBL" id="UYV60222.1"/>
    </source>
</evidence>
<proteinExistence type="predicted"/>
<organism evidence="1 2">
    <name type="scientific">Cordylochernes scorpioides</name>
    <dbReference type="NCBI Taxonomy" id="51811"/>
    <lineage>
        <taxon>Eukaryota</taxon>
        <taxon>Metazoa</taxon>
        <taxon>Ecdysozoa</taxon>
        <taxon>Arthropoda</taxon>
        <taxon>Chelicerata</taxon>
        <taxon>Arachnida</taxon>
        <taxon>Pseudoscorpiones</taxon>
        <taxon>Cheliferoidea</taxon>
        <taxon>Chernetidae</taxon>
        <taxon>Cordylochernes</taxon>
    </lineage>
</organism>
<dbReference type="PANTHER" id="PTHR22050">
    <property type="entry name" value="RW1 PROTEIN HOMOLOG"/>
    <property type="match status" value="1"/>
</dbReference>
<dbReference type="EMBL" id="CP092863">
    <property type="protein sequence ID" value="UYV60222.1"/>
    <property type="molecule type" value="Genomic_DNA"/>
</dbReference>
<dbReference type="Proteomes" id="UP001235939">
    <property type="component" value="Chromosome 01"/>
</dbReference>